<dbReference type="RefSeq" id="WP_208251417.1">
    <property type="nucleotide sequence ID" value="NZ_JAGEPF010000037.1"/>
</dbReference>
<protein>
    <submittedName>
        <fullName evidence="1">DUF4279 domain-containing protein</fullName>
    </submittedName>
</protein>
<dbReference type="Pfam" id="PF14106">
    <property type="entry name" value="DUF4279"/>
    <property type="match status" value="1"/>
</dbReference>
<proteinExistence type="predicted"/>
<accession>A0ABS3S6R1</accession>
<evidence type="ECO:0000313" key="2">
    <source>
        <dbReference type="Proteomes" id="UP000680206"/>
    </source>
</evidence>
<evidence type="ECO:0000313" key="1">
    <source>
        <dbReference type="EMBL" id="MBO2464697.1"/>
    </source>
</evidence>
<comment type="caution">
    <text evidence="1">The sequence shown here is derived from an EMBL/GenBank/DDBJ whole genome shotgun (WGS) entry which is preliminary data.</text>
</comment>
<keyword evidence="2" id="KW-1185">Reference proteome</keyword>
<dbReference type="InterPro" id="IPR025459">
    <property type="entry name" value="DUF4279"/>
</dbReference>
<name>A0ABS3S6R1_9ACTN</name>
<reference evidence="1 2" key="1">
    <citation type="submission" date="2021-03" db="EMBL/GenBank/DDBJ databases">
        <title>Actinomadura violae sp. nov., isolated from lichen in Thailand.</title>
        <authorList>
            <person name="Kanchanasin P."/>
            <person name="Saeng-In P."/>
            <person name="Phongsopitanun W."/>
            <person name="Yuki M."/>
            <person name="Kudo T."/>
            <person name="Ohkuma M."/>
            <person name="Tanasupawat S."/>
        </authorList>
    </citation>
    <scope>NUCLEOTIDE SEQUENCE [LARGE SCALE GENOMIC DNA]</scope>
    <source>
        <strain evidence="1 2">LCR2-06</strain>
    </source>
</reference>
<dbReference type="Proteomes" id="UP000680206">
    <property type="component" value="Unassembled WGS sequence"/>
</dbReference>
<dbReference type="EMBL" id="JAGEPF010000037">
    <property type="protein sequence ID" value="MBO2464697.1"/>
    <property type="molecule type" value="Genomic_DNA"/>
</dbReference>
<gene>
    <name evidence="1" type="ORF">J4709_44725</name>
</gene>
<organism evidence="1 2">
    <name type="scientific">Actinomadura violacea</name>
    <dbReference type="NCBI Taxonomy" id="2819934"/>
    <lineage>
        <taxon>Bacteria</taxon>
        <taxon>Bacillati</taxon>
        <taxon>Actinomycetota</taxon>
        <taxon>Actinomycetes</taxon>
        <taxon>Streptosporangiales</taxon>
        <taxon>Thermomonosporaceae</taxon>
        <taxon>Actinomadura</taxon>
    </lineage>
</organism>
<sequence>MPVRQYVYFALFSRHVTAHEMTAVLRIAPDEVSVRGSRFTTPTEVPVSHAWEIVCREPGLCVDEQITRVLDRLRPHADRVAGLAARLAADDEEHGGAVLQVVRYFEDADPGSEEQALGSPAPQEPNLFGWHLDGPTLAFLVELGAELDVDEYDLISQDDNP</sequence>